<feature type="region of interest" description="Disordered" evidence="1">
    <location>
        <begin position="1"/>
        <end position="20"/>
    </location>
</feature>
<gene>
    <name evidence="2" type="ORF">GTW51_13005</name>
</gene>
<dbReference type="EMBL" id="JAAAMJ010000009">
    <property type="protein sequence ID" value="NDV87619.1"/>
    <property type="molecule type" value="Genomic_DNA"/>
</dbReference>
<proteinExistence type="predicted"/>
<evidence type="ECO:0000313" key="3">
    <source>
        <dbReference type="Proteomes" id="UP000476332"/>
    </source>
</evidence>
<sequence>MATNSPAKQPHPASSHRGVFARRPASAIRDAARCWAIPALAFALLVPGAVSTASAADCTAAARPGIDWSGCNRKNLSLAGANLERAALKDTDFGLTDLTKARLTSANLEEAELVRSSLAGASADGANFTKVEAYRTDFSAISAVDASFRSAELQRANFTGAVLTGSNFEKAELGRANFAGAELADNMFGFANLARAIFSGARIAGEPDFTGAYMFLTRIEGSDLSAAKGLDQMQIDLACGDDATVLPQGLVAPASWPCAPE</sequence>
<dbReference type="SUPFAM" id="SSF141571">
    <property type="entry name" value="Pentapeptide repeat-like"/>
    <property type="match status" value="1"/>
</dbReference>
<name>A0A6L9MIF4_9HYPH</name>
<dbReference type="Proteomes" id="UP000476332">
    <property type="component" value="Unassembled WGS sequence"/>
</dbReference>
<dbReference type="PANTHER" id="PTHR14136">
    <property type="entry name" value="BTB_POZ DOMAIN-CONTAINING PROTEIN KCTD9"/>
    <property type="match status" value="1"/>
</dbReference>
<dbReference type="Gene3D" id="2.160.20.80">
    <property type="entry name" value="E3 ubiquitin-protein ligase SopA"/>
    <property type="match status" value="2"/>
</dbReference>
<organism evidence="2 3">
    <name type="scientific">Aurantimonas aggregata</name>
    <dbReference type="NCBI Taxonomy" id="2047720"/>
    <lineage>
        <taxon>Bacteria</taxon>
        <taxon>Pseudomonadati</taxon>
        <taxon>Pseudomonadota</taxon>
        <taxon>Alphaproteobacteria</taxon>
        <taxon>Hyphomicrobiales</taxon>
        <taxon>Aurantimonadaceae</taxon>
        <taxon>Aurantimonas</taxon>
    </lineage>
</organism>
<evidence type="ECO:0000313" key="2">
    <source>
        <dbReference type="EMBL" id="NDV87619.1"/>
    </source>
</evidence>
<dbReference type="AlphaFoldDB" id="A0A6L9MIF4"/>
<dbReference type="InterPro" id="IPR051082">
    <property type="entry name" value="Pentapeptide-BTB/POZ_domain"/>
</dbReference>
<keyword evidence="3" id="KW-1185">Reference proteome</keyword>
<dbReference type="InterPro" id="IPR001646">
    <property type="entry name" value="5peptide_repeat"/>
</dbReference>
<dbReference type="Pfam" id="PF00805">
    <property type="entry name" value="Pentapeptide"/>
    <property type="match status" value="2"/>
</dbReference>
<evidence type="ECO:0000256" key="1">
    <source>
        <dbReference type="SAM" id="MobiDB-lite"/>
    </source>
</evidence>
<dbReference type="PANTHER" id="PTHR14136:SF17">
    <property type="entry name" value="BTB_POZ DOMAIN-CONTAINING PROTEIN KCTD9"/>
    <property type="match status" value="1"/>
</dbReference>
<protein>
    <submittedName>
        <fullName evidence="2">Pentapeptide repeat-containing protein</fullName>
    </submittedName>
</protein>
<accession>A0A6L9MIF4</accession>
<reference evidence="2 3" key="1">
    <citation type="submission" date="2020-01" db="EMBL/GenBank/DDBJ databases">
        <title>Genomes of bacteria type strains.</title>
        <authorList>
            <person name="Chen J."/>
            <person name="Zhu S."/>
            <person name="Chen J."/>
        </authorList>
    </citation>
    <scope>NUCLEOTIDE SEQUENCE [LARGE SCALE GENOMIC DNA]</scope>
    <source>
        <strain evidence="2 3">KCTC 52919</strain>
    </source>
</reference>
<comment type="caution">
    <text evidence="2">The sequence shown here is derived from an EMBL/GenBank/DDBJ whole genome shotgun (WGS) entry which is preliminary data.</text>
</comment>